<dbReference type="SUPFAM" id="SSF56349">
    <property type="entry name" value="DNA breaking-rejoining enzymes"/>
    <property type="match status" value="1"/>
</dbReference>
<evidence type="ECO:0000313" key="6">
    <source>
        <dbReference type="Proteomes" id="UP000319859"/>
    </source>
</evidence>
<dbReference type="AlphaFoldDB" id="A0A560EUI1"/>
<accession>A0A560EUI1</accession>
<evidence type="ECO:0000256" key="1">
    <source>
        <dbReference type="ARBA" id="ARBA00022908"/>
    </source>
</evidence>
<dbReference type="GO" id="GO:0015074">
    <property type="term" value="P:DNA integration"/>
    <property type="evidence" value="ECO:0007669"/>
    <property type="project" value="UniProtKB-KW"/>
</dbReference>
<keyword evidence="1" id="KW-0229">DNA integration</keyword>
<dbReference type="EMBL" id="VITN01000021">
    <property type="protein sequence ID" value="TWB13040.1"/>
    <property type="molecule type" value="Genomic_DNA"/>
</dbReference>
<evidence type="ECO:0000259" key="4">
    <source>
        <dbReference type="PROSITE" id="PS51900"/>
    </source>
</evidence>
<dbReference type="Gene3D" id="1.10.150.130">
    <property type="match status" value="1"/>
</dbReference>
<dbReference type="InterPro" id="IPR011010">
    <property type="entry name" value="DNA_brk_join_enz"/>
</dbReference>
<name>A0A560EUI1_9PROT</name>
<proteinExistence type="predicted"/>
<reference evidence="5 6" key="1">
    <citation type="submission" date="2019-06" db="EMBL/GenBank/DDBJ databases">
        <title>Genomic Encyclopedia of Type Strains, Phase IV (KMG-V): Genome sequencing to study the core and pangenomes of soil and plant-associated prokaryotes.</title>
        <authorList>
            <person name="Whitman W."/>
        </authorList>
    </citation>
    <scope>NUCLEOTIDE SEQUENCE [LARGE SCALE GENOMIC DNA]</scope>
    <source>
        <strain evidence="5 6">BR 11880</strain>
    </source>
</reference>
<dbReference type="RefSeq" id="WP_246172533.1">
    <property type="nucleotide sequence ID" value="NZ_VITN01000021.1"/>
</dbReference>
<evidence type="ECO:0000313" key="5">
    <source>
        <dbReference type="EMBL" id="TWB13040.1"/>
    </source>
</evidence>
<dbReference type="Pfam" id="PF13495">
    <property type="entry name" value="Phage_int_SAM_4"/>
    <property type="match status" value="1"/>
</dbReference>
<dbReference type="PROSITE" id="PS51900">
    <property type="entry name" value="CB"/>
    <property type="match status" value="1"/>
</dbReference>
<dbReference type="GO" id="GO:0003677">
    <property type="term" value="F:DNA binding"/>
    <property type="evidence" value="ECO:0007669"/>
    <property type="project" value="UniProtKB-UniRule"/>
</dbReference>
<comment type="caution">
    <text evidence="5">The sequence shown here is derived from an EMBL/GenBank/DDBJ whole genome shotgun (WGS) entry which is preliminary data.</text>
</comment>
<sequence length="125" mass="14136">MAELSPLRRRMIEDMTVRNLSPATQRSYVHAVSKFSRYFGRSPDRLGLEDVRAFQVHLVATGISWPALNQTVCALRFFYGVTLGHGDLPERIPYAREPRKLPVVLSADEVVHFLEAVPSLKSRTA</sequence>
<organism evidence="5 6">
    <name type="scientific">Nitrospirillum amazonense</name>
    <dbReference type="NCBI Taxonomy" id="28077"/>
    <lineage>
        <taxon>Bacteria</taxon>
        <taxon>Pseudomonadati</taxon>
        <taxon>Pseudomonadota</taxon>
        <taxon>Alphaproteobacteria</taxon>
        <taxon>Rhodospirillales</taxon>
        <taxon>Azospirillaceae</taxon>
        <taxon>Nitrospirillum</taxon>
    </lineage>
</organism>
<dbReference type="Proteomes" id="UP000319859">
    <property type="component" value="Unassembled WGS sequence"/>
</dbReference>
<evidence type="ECO:0000256" key="2">
    <source>
        <dbReference type="ARBA" id="ARBA00023125"/>
    </source>
</evidence>
<protein>
    <submittedName>
        <fullName evidence="5">Integrase-like protein</fullName>
    </submittedName>
</protein>
<evidence type="ECO:0000256" key="3">
    <source>
        <dbReference type="PROSITE-ProRule" id="PRU01248"/>
    </source>
</evidence>
<feature type="domain" description="Core-binding (CB)" evidence="4">
    <location>
        <begin position="2"/>
        <end position="83"/>
    </location>
</feature>
<dbReference type="InterPro" id="IPR010998">
    <property type="entry name" value="Integrase_recombinase_N"/>
</dbReference>
<dbReference type="InterPro" id="IPR004107">
    <property type="entry name" value="Integrase_SAM-like_N"/>
</dbReference>
<gene>
    <name evidence="5" type="ORF">FBZ89_1217</name>
</gene>
<keyword evidence="2 3" id="KW-0238">DNA-binding</keyword>
<dbReference type="InterPro" id="IPR044068">
    <property type="entry name" value="CB"/>
</dbReference>